<name>A0ABP7CEV0_9PSEU</name>
<accession>A0ABP7CEV0</accession>
<protein>
    <submittedName>
        <fullName evidence="1">Uncharacterized protein</fullName>
    </submittedName>
</protein>
<organism evidence="1 2">
    <name type="scientific">Lentzea roselyniae</name>
    <dbReference type="NCBI Taxonomy" id="531940"/>
    <lineage>
        <taxon>Bacteria</taxon>
        <taxon>Bacillati</taxon>
        <taxon>Actinomycetota</taxon>
        <taxon>Actinomycetes</taxon>
        <taxon>Pseudonocardiales</taxon>
        <taxon>Pseudonocardiaceae</taxon>
        <taxon>Lentzea</taxon>
    </lineage>
</organism>
<keyword evidence="2" id="KW-1185">Reference proteome</keyword>
<dbReference type="Proteomes" id="UP001500711">
    <property type="component" value="Unassembled WGS sequence"/>
</dbReference>
<evidence type="ECO:0000313" key="2">
    <source>
        <dbReference type="Proteomes" id="UP001500711"/>
    </source>
</evidence>
<evidence type="ECO:0000313" key="1">
    <source>
        <dbReference type="EMBL" id="GAA3684967.1"/>
    </source>
</evidence>
<comment type="caution">
    <text evidence="1">The sequence shown here is derived from an EMBL/GenBank/DDBJ whole genome shotgun (WGS) entry which is preliminary data.</text>
</comment>
<gene>
    <name evidence="1" type="ORF">GCM10022267_84720</name>
</gene>
<reference evidence="2" key="1">
    <citation type="journal article" date="2019" name="Int. J. Syst. Evol. Microbiol.">
        <title>The Global Catalogue of Microorganisms (GCM) 10K type strain sequencing project: providing services to taxonomists for standard genome sequencing and annotation.</title>
        <authorList>
            <consortium name="The Broad Institute Genomics Platform"/>
            <consortium name="The Broad Institute Genome Sequencing Center for Infectious Disease"/>
            <person name="Wu L."/>
            <person name="Ma J."/>
        </authorList>
    </citation>
    <scope>NUCLEOTIDE SEQUENCE [LARGE SCALE GENOMIC DNA]</scope>
    <source>
        <strain evidence="2">JCM 17494</strain>
    </source>
</reference>
<sequence length="171" mass="18536">MLDGGAPPEVIKRAVTFQQRWGGLVLPPAPEYEGGPLILEAGFPEPGPSGEWYFGAGSVRATVPYEFVVGPQNEFGIGTHVWTVLHATVDGWVESVALAYHAAWTARRVTRVRGAEVDDIDLDGFEPVRAAWWCGPDGVIAIHRGEAELLGDPALKVTRVYEGVTLDGWED</sequence>
<proteinExistence type="predicted"/>
<dbReference type="EMBL" id="BAABBE010000048">
    <property type="protein sequence ID" value="GAA3684967.1"/>
    <property type="molecule type" value="Genomic_DNA"/>
</dbReference>
<dbReference type="RefSeq" id="WP_215732659.1">
    <property type="nucleotide sequence ID" value="NZ_BAABBE010000048.1"/>
</dbReference>